<gene>
    <name evidence="1" type="ORF">WJM97_12120</name>
</gene>
<name>A0ABZ2URU9_9CYAN</name>
<keyword evidence="2" id="KW-1185">Reference proteome</keyword>
<evidence type="ECO:0000313" key="1">
    <source>
        <dbReference type="EMBL" id="WZB86158.1"/>
    </source>
</evidence>
<protein>
    <submittedName>
        <fullName evidence="1">Uncharacterized protein</fullName>
    </submittedName>
</protein>
<dbReference type="RefSeq" id="WP_353929074.1">
    <property type="nucleotide sequence ID" value="NZ_CP150886.1"/>
</dbReference>
<dbReference type="Proteomes" id="UP001483337">
    <property type="component" value="Chromosome"/>
</dbReference>
<proteinExistence type="predicted"/>
<sequence length="111" mass="12598">MQTITRTSTTDMEVTSIRLERELKDKLKEIAGNQGYQALIRDILWNYVQQKSGEWKPRFSRNDIRASIAATAQQDERCVLTGKLIESQQPMLLGLTKNGDMLPLCVDSLAL</sequence>
<reference evidence="1 2" key="1">
    <citation type="submission" date="2024-04" db="EMBL/GenBank/DDBJ databases">
        <title>Okeanomitos corallinicola gen. &amp; sp. nov. (Nostocales, Cyanobacteria), a new toxic marine heterocyst-forming cyanobacterium from a coral reef.</title>
        <authorList>
            <person name="Li H."/>
            <person name="Li R."/>
            <person name="Kang J."/>
            <person name="Hii K.S."/>
            <person name="Mohamed H.F."/>
            <person name="Xu X."/>
            <person name="Luo Z."/>
        </authorList>
    </citation>
    <scope>NUCLEOTIDE SEQUENCE [LARGE SCALE GENOMIC DNA]</scope>
    <source>
        <strain evidence="1 2">TIOX110</strain>
    </source>
</reference>
<evidence type="ECO:0000313" key="2">
    <source>
        <dbReference type="Proteomes" id="UP001483337"/>
    </source>
</evidence>
<accession>A0ABZ2URU9</accession>
<organism evidence="1 2">
    <name type="scientific">Okeanomitos corallinicola TIOX110</name>
    <dbReference type="NCBI Taxonomy" id="3133117"/>
    <lineage>
        <taxon>Bacteria</taxon>
        <taxon>Bacillati</taxon>
        <taxon>Cyanobacteriota</taxon>
        <taxon>Cyanophyceae</taxon>
        <taxon>Nostocales</taxon>
        <taxon>Aphanizomenonaceae</taxon>
        <taxon>Okeanomitos</taxon>
    </lineage>
</organism>
<dbReference type="EMBL" id="CP150886">
    <property type="protein sequence ID" value="WZB86158.1"/>
    <property type="molecule type" value="Genomic_DNA"/>
</dbReference>